<evidence type="ECO:0000313" key="4">
    <source>
        <dbReference type="EMBL" id="KAK9903263.1"/>
    </source>
</evidence>
<gene>
    <name evidence="4" type="ORF">WJX75_001122</name>
</gene>
<dbReference type="Proteomes" id="UP001491310">
    <property type="component" value="Unassembled WGS sequence"/>
</dbReference>
<feature type="repeat" description="ARM" evidence="1">
    <location>
        <begin position="1132"/>
        <end position="1174"/>
    </location>
</feature>
<reference evidence="4 5" key="1">
    <citation type="journal article" date="2024" name="Nat. Commun.">
        <title>Phylogenomics reveals the evolutionary origins of lichenization in chlorophyte algae.</title>
        <authorList>
            <person name="Puginier C."/>
            <person name="Libourel C."/>
            <person name="Otte J."/>
            <person name="Skaloud P."/>
            <person name="Haon M."/>
            <person name="Grisel S."/>
            <person name="Petersen M."/>
            <person name="Berrin J.G."/>
            <person name="Delaux P.M."/>
            <person name="Dal Grande F."/>
            <person name="Keller J."/>
        </authorList>
    </citation>
    <scope>NUCLEOTIDE SEQUENCE [LARGE SCALE GENOMIC DNA]</scope>
    <source>
        <strain evidence="4 5">SAG 216-7</strain>
    </source>
</reference>
<dbReference type="PANTHER" id="PTHR46241:SF1">
    <property type="entry name" value="OUTER DYNEIN ARM-DOCKING COMPLEX SUBUNIT 2"/>
    <property type="match status" value="1"/>
</dbReference>
<dbReference type="InterPro" id="IPR000225">
    <property type="entry name" value="Armadillo"/>
</dbReference>
<proteinExistence type="predicted"/>
<keyword evidence="3" id="KW-0732">Signal</keyword>
<accession>A0ABR2YDL0</accession>
<feature type="region of interest" description="Disordered" evidence="2">
    <location>
        <begin position="264"/>
        <end position="324"/>
    </location>
</feature>
<feature type="compositionally biased region" description="Polar residues" evidence="2">
    <location>
        <begin position="580"/>
        <end position="589"/>
    </location>
</feature>
<keyword evidence="5" id="KW-1185">Reference proteome</keyword>
<feature type="compositionally biased region" description="Basic and acidic residues" evidence="2">
    <location>
        <begin position="1432"/>
        <end position="1450"/>
    </location>
</feature>
<dbReference type="SMART" id="SM00185">
    <property type="entry name" value="ARM"/>
    <property type="match status" value="4"/>
</dbReference>
<organism evidence="4 5">
    <name type="scientific">Coccomyxa subellipsoidea</name>
    <dbReference type="NCBI Taxonomy" id="248742"/>
    <lineage>
        <taxon>Eukaryota</taxon>
        <taxon>Viridiplantae</taxon>
        <taxon>Chlorophyta</taxon>
        <taxon>core chlorophytes</taxon>
        <taxon>Trebouxiophyceae</taxon>
        <taxon>Trebouxiophyceae incertae sedis</taxon>
        <taxon>Coccomyxaceae</taxon>
        <taxon>Coccomyxa</taxon>
    </lineage>
</organism>
<feature type="region of interest" description="Disordered" evidence="2">
    <location>
        <begin position="580"/>
        <end position="630"/>
    </location>
</feature>
<name>A0ABR2YDL0_9CHLO</name>
<feature type="region of interest" description="Disordered" evidence="2">
    <location>
        <begin position="810"/>
        <end position="831"/>
    </location>
</feature>
<feature type="compositionally biased region" description="Low complexity" evidence="2">
    <location>
        <begin position="273"/>
        <end position="303"/>
    </location>
</feature>
<dbReference type="Gene3D" id="1.25.10.10">
    <property type="entry name" value="Leucine-rich Repeat Variant"/>
    <property type="match status" value="1"/>
</dbReference>
<dbReference type="InterPro" id="IPR011989">
    <property type="entry name" value="ARM-like"/>
</dbReference>
<feature type="chain" id="PRO_5045477249" description="ARM repeat-containing protein" evidence="3">
    <location>
        <begin position="20"/>
        <end position="1463"/>
    </location>
</feature>
<comment type="caution">
    <text evidence="4">The sequence shown here is derived from an EMBL/GenBank/DDBJ whole genome shotgun (WGS) entry which is preliminary data.</text>
</comment>
<protein>
    <recommendedName>
        <fullName evidence="6">ARM repeat-containing protein</fullName>
    </recommendedName>
</protein>
<feature type="region of interest" description="Disordered" evidence="2">
    <location>
        <begin position="1422"/>
        <end position="1463"/>
    </location>
</feature>
<feature type="compositionally biased region" description="Low complexity" evidence="2">
    <location>
        <begin position="411"/>
        <end position="420"/>
    </location>
</feature>
<dbReference type="PROSITE" id="PS50176">
    <property type="entry name" value="ARM_REPEAT"/>
    <property type="match status" value="2"/>
</dbReference>
<feature type="region of interest" description="Disordered" evidence="2">
    <location>
        <begin position="407"/>
        <end position="426"/>
    </location>
</feature>
<feature type="compositionally biased region" description="Low complexity" evidence="2">
    <location>
        <begin position="374"/>
        <end position="383"/>
    </location>
</feature>
<feature type="signal peptide" evidence="3">
    <location>
        <begin position="1"/>
        <end position="19"/>
    </location>
</feature>
<evidence type="ECO:0000256" key="3">
    <source>
        <dbReference type="SAM" id="SignalP"/>
    </source>
</evidence>
<feature type="region of interest" description="Disordered" evidence="2">
    <location>
        <begin position="192"/>
        <end position="225"/>
    </location>
</feature>
<feature type="region of interest" description="Disordered" evidence="2">
    <location>
        <begin position="668"/>
        <end position="701"/>
    </location>
</feature>
<sequence>MRLLGVALRVQISALCVRAAALVPVALEFHSPTVEIVNKGLGAAAVASQQASSLSASSAFLDTMPLGPVEMDYNFTERGVLPEGLEASRLAAAFGPEPRADEAPQPDGVSARIQVGDALVALLEHHHKHRYAVATADPDELAASKGIVGSCAGDEPVELDRRARSLTRSLARSASSSPLVQLLAMHRKRRENLTGWQDESALPKDDSAKSTTVPLPPPSLEKMPPKMQLQPEISKAQLGEELTALVAASSSAASFGGNFRSGFPGLRLPPPGHHSGSSSVRSAHSAAPSSSGSSAGSADSGFSAPPPLAGSDSERAFGAASTPGLPGAPPALATSQCPGCGSMTSCCCKDMDLASHPSLEGSLETGVDLTAPGSASQSSSSASMRSVLPDAPDAHSSTIRKMLAAQLTPQAPSSGSKSAAVGGGTTPQKLIEASRGASFNEVLARCLSVGSDQTSPIVKAAAGDEQIIAPFIPIDARSLGKLEIGQSIKLGKPSRWSFDSALLPQYVHGRPGIVERRSMDGVVGSVTDSGEARPSYTSLMAAYRERLGMSSASSSLATSIIEAPSASDAISGALKQALRSQLTTPTSSRRCSEDTPSAAATYREQALPPQPPSQRNSSELQPPPTGTTPQLADLAQLALSSQFFGSSPQGRTSASPLPLPQPLLRRCSSERRRSGSWLPTVDESPPTQPDPESPAALAPHDAAAAAKARLFCAMEDGRGALPSRHSIGALPASMRPPMSPRRMSTIAQQLAGQQDTALGKLPEAPAADLAPMCHGLPPLRVPSAAPDKRIAANNREPSLAHFAAGELEPRRRSVTFSPGTPPVRSEPAPFSPERLLTSLPLSSAEEVVGSGTHGSLFLVGGPAVSSFSGHPVLTAPLSMPSILPPGKQLVQPAYSSPSGSHELLETYGAHRVRAETVRAEALRCGSGAQTRLGLGLMPPSAMWVEHRAGAHVSPVLHHRGHCSMDAIRNMPPDAFSPSSGLLPFPHPVFEGTPENMEKQRRDSYLARTLSNMARVRLDHAIALAAEKDGPPEKWEMSFTDDGPGPTFGRTSGSEEGAISRAKRMMAEAAAAHPSHAYFTDGNIARRDADGITALLDVLATPKTAAEMQERALSTIAFLATSAANAKILVASNGVPVLVPLLGARSDGVVIAAGGILRRLLPLPKGQAAFVEENGLAILTSLLSASKSTPVLLSALHTLITLAEAPGDGGHSAKSGTVDPVPLAALALLLKLAGRPDLRTALRSANMMGALASMMVPGAAEALLSPAIQLTAMLASDMAAAAEFAARGGVIGLMALVSDGGDKEGVIAVQAAAVLGCLVQCSRARSAVWAAGGGSTLLPALLEASPLALSGVLYLMSCLAEFKDLRAELESADAVPMLLDLLATCTDTQIQAATVSLLRIFTRSGETLCPILEHQTTSFSKAKTFKTQQPVQMERRSFDSCQKKQGERKPDLPAPHRSQSLSLF</sequence>
<feature type="region of interest" description="Disordered" evidence="2">
    <location>
        <begin position="364"/>
        <end position="395"/>
    </location>
</feature>
<evidence type="ECO:0000256" key="2">
    <source>
        <dbReference type="SAM" id="MobiDB-lite"/>
    </source>
</evidence>
<dbReference type="EMBL" id="JALJOT010000014">
    <property type="protein sequence ID" value="KAK9903263.1"/>
    <property type="molecule type" value="Genomic_DNA"/>
</dbReference>
<dbReference type="PANTHER" id="PTHR46241">
    <property type="entry name" value="ARMADILLO REPEAT-CONTAINING PROTEIN 4 ARMC4"/>
    <property type="match status" value="1"/>
</dbReference>
<dbReference type="InterPro" id="IPR016024">
    <property type="entry name" value="ARM-type_fold"/>
</dbReference>
<evidence type="ECO:0000256" key="1">
    <source>
        <dbReference type="PROSITE-ProRule" id="PRU00259"/>
    </source>
</evidence>
<evidence type="ECO:0000313" key="5">
    <source>
        <dbReference type="Proteomes" id="UP001491310"/>
    </source>
</evidence>
<evidence type="ECO:0008006" key="6">
    <source>
        <dbReference type="Google" id="ProtNLM"/>
    </source>
</evidence>
<dbReference type="SUPFAM" id="SSF48371">
    <property type="entry name" value="ARM repeat"/>
    <property type="match status" value="1"/>
</dbReference>
<feature type="repeat" description="ARM" evidence="1">
    <location>
        <begin position="1089"/>
        <end position="1133"/>
    </location>
</feature>